<dbReference type="GO" id="GO:0005739">
    <property type="term" value="C:mitochondrion"/>
    <property type="evidence" value="ECO:0007669"/>
    <property type="project" value="TreeGrafter"/>
</dbReference>
<dbReference type="PANTHER" id="PTHR48069:SF3">
    <property type="entry name" value="DIHYDROFOLATE REDUCTASE"/>
    <property type="match status" value="1"/>
</dbReference>
<dbReference type="EC" id="1.5.1.3" evidence="2"/>
<dbReference type="InterPro" id="IPR001796">
    <property type="entry name" value="DHFR_dom"/>
</dbReference>
<evidence type="ECO:0000256" key="4">
    <source>
        <dbReference type="ARBA" id="ARBA00022563"/>
    </source>
</evidence>
<sequence>MTSVWILRPGDDIFSAGRLHNYAQPRQITRATDQLEDVGMPLLSNQKVDGRFAVVAAVTKEWGIGNEEKLPWHPKRLQLDMAFLKFVTTHHYECCGDSIRFTDLDTGVRNAVIMGRKTWDSIPTRFKPMEDRINIIVTRDVHAKDGNRHPDVVAVTSFESAVEEASRLAGGSGIYEAALNRDYDGGCDCVFLTRLTDHPSMPCDTHFPGTLLDKYPRVINITRQCQELLTPTVKLTDDGEHVVEGAITYRIDAF</sequence>
<dbReference type="AlphaFoldDB" id="A0A2H9TGB3"/>
<name>A0A2H9TGB3_9FUNG</name>
<dbReference type="CDD" id="cd00209">
    <property type="entry name" value="DHFR"/>
    <property type="match status" value="1"/>
</dbReference>
<evidence type="ECO:0000256" key="2">
    <source>
        <dbReference type="ARBA" id="ARBA00012856"/>
    </source>
</evidence>
<dbReference type="GO" id="GO:0046654">
    <property type="term" value="P:tetrahydrofolate biosynthetic process"/>
    <property type="evidence" value="ECO:0007669"/>
    <property type="project" value="InterPro"/>
</dbReference>
<feature type="non-terminal residue" evidence="8">
    <location>
        <position position="254"/>
    </location>
</feature>
<dbReference type="Pfam" id="PF00186">
    <property type="entry name" value="DHFR_1"/>
    <property type="match status" value="1"/>
</dbReference>
<keyword evidence="5" id="KW-0521">NADP</keyword>
<dbReference type="SUPFAM" id="SSF53597">
    <property type="entry name" value="Dihydrofolate reductase-like"/>
    <property type="match status" value="1"/>
</dbReference>
<evidence type="ECO:0000256" key="5">
    <source>
        <dbReference type="ARBA" id="ARBA00022857"/>
    </source>
</evidence>
<dbReference type="PROSITE" id="PS51330">
    <property type="entry name" value="DHFR_2"/>
    <property type="match status" value="1"/>
</dbReference>
<keyword evidence="9" id="KW-1185">Reference proteome</keyword>
<keyword evidence="6" id="KW-0560">Oxidoreductase</keyword>
<dbReference type="GO" id="GO:0046655">
    <property type="term" value="P:folic acid metabolic process"/>
    <property type="evidence" value="ECO:0007669"/>
    <property type="project" value="TreeGrafter"/>
</dbReference>
<evidence type="ECO:0000256" key="1">
    <source>
        <dbReference type="ARBA" id="ARBA00004903"/>
    </source>
</evidence>
<dbReference type="OrthoDB" id="414698at2759"/>
<dbReference type="Gene3D" id="3.40.430.10">
    <property type="entry name" value="Dihydrofolate Reductase, subunit A"/>
    <property type="match status" value="1"/>
</dbReference>
<accession>A0A2H9TGB3</accession>
<dbReference type="GO" id="GO:0004146">
    <property type="term" value="F:dihydrofolate reductase activity"/>
    <property type="evidence" value="ECO:0007669"/>
    <property type="project" value="UniProtKB-EC"/>
</dbReference>
<dbReference type="InterPro" id="IPR024072">
    <property type="entry name" value="DHFR-like_dom_sf"/>
</dbReference>
<dbReference type="GO" id="GO:0006730">
    <property type="term" value="P:one-carbon metabolic process"/>
    <property type="evidence" value="ECO:0007669"/>
    <property type="project" value="UniProtKB-KW"/>
</dbReference>
<organism evidence="8 9">
    <name type="scientific">Paramicrosporidium saccamoebae</name>
    <dbReference type="NCBI Taxonomy" id="1246581"/>
    <lineage>
        <taxon>Eukaryota</taxon>
        <taxon>Fungi</taxon>
        <taxon>Fungi incertae sedis</taxon>
        <taxon>Cryptomycota</taxon>
        <taxon>Cryptomycota incertae sedis</taxon>
        <taxon>Paramicrosporidium</taxon>
    </lineage>
</organism>
<evidence type="ECO:0000259" key="7">
    <source>
        <dbReference type="PROSITE" id="PS51330"/>
    </source>
</evidence>
<dbReference type="GO" id="GO:0050661">
    <property type="term" value="F:NADP binding"/>
    <property type="evidence" value="ECO:0007669"/>
    <property type="project" value="InterPro"/>
</dbReference>
<dbReference type="InterPro" id="IPR012259">
    <property type="entry name" value="DHFR"/>
</dbReference>
<reference evidence="8 9" key="1">
    <citation type="submission" date="2016-10" db="EMBL/GenBank/DDBJ databases">
        <title>The genome of Paramicrosporidium saccamoebae is the missing link in understanding Cryptomycota and Microsporidia evolution.</title>
        <authorList>
            <person name="Quandt C.A."/>
            <person name="Beaudet D."/>
            <person name="Corsaro D."/>
            <person name="Michel R."/>
            <person name="Corradi N."/>
            <person name="James T."/>
        </authorList>
    </citation>
    <scope>NUCLEOTIDE SEQUENCE [LARGE SCALE GENOMIC DNA]</scope>
    <source>
        <strain evidence="8 9">KSL3</strain>
    </source>
</reference>
<evidence type="ECO:0000256" key="6">
    <source>
        <dbReference type="ARBA" id="ARBA00023002"/>
    </source>
</evidence>
<evidence type="ECO:0000313" key="9">
    <source>
        <dbReference type="Proteomes" id="UP000240830"/>
    </source>
</evidence>
<dbReference type="PANTHER" id="PTHR48069">
    <property type="entry name" value="DIHYDROFOLATE REDUCTASE"/>
    <property type="match status" value="1"/>
</dbReference>
<dbReference type="Proteomes" id="UP000240830">
    <property type="component" value="Unassembled WGS sequence"/>
</dbReference>
<proteinExistence type="predicted"/>
<comment type="caution">
    <text evidence="8">The sequence shown here is derived from an EMBL/GenBank/DDBJ whole genome shotgun (WGS) entry which is preliminary data.</text>
</comment>
<feature type="domain" description="DHFR" evidence="7">
    <location>
        <begin position="51"/>
        <end position="254"/>
    </location>
</feature>
<dbReference type="GO" id="GO:0046452">
    <property type="term" value="P:dihydrofolate metabolic process"/>
    <property type="evidence" value="ECO:0007669"/>
    <property type="project" value="TreeGrafter"/>
</dbReference>
<comment type="pathway">
    <text evidence="1">Cofactor biosynthesis; tetrahydrofolate biosynthesis; 5,6,7,8-tetrahydrofolate from 7,8-dihydrofolate: step 1/1.</text>
</comment>
<keyword evidence="4" id="KW-0554">One-carbon metabolism</keyword>
<evidence type="ECO:0000313" key="8">
    <source>
        <dbReference type="EMBL" id="PJF16817.1"/>
    </source>
</evidence>
<evidence type="ECO:0000256" key="3">
    <source>
        <dbReference type="ARBA" id="ARBA00018886"/>
    </source>
</evidence>
<gene>
    <name evidence="8" type="ORF">PSACC_03393</name>
</gene>
<dbReference type="EMBL" id="MTSL01000206">
    <property type="protein sequence ID" value="PJF16817.1"/>
    <property type="molecule type" value="Genomic_DNA"/>
</dbReference>
<protein>
    <recommendedName>
        <fullName evidence="3">Dihydrofolate reductase</fullName>
        <ecNumber evidence="2">1.5.1.3</ecNumber>
    </recommendedName>
</protein>
<dbReference type="PRINTS" id="PR00070">
    <property type="entry name" value="DHFR"/>
</dbReference>
<dbReference type="STRING" id="1246581.A0A2H9TGB3"/>